<dbReference type="AlphaFoldDB" id="A0A0A8ZEM2"/>
<evidence type="ECO:0000313" key="2">
    <source>
        <dbReference type="EMBL" id="JAD37261.1"/>
    </source>
</evidence>
<feature type="region of interest" description="Disordered" evidence="1">
    <location>
        <begin position="30"/>
        <end position="57"/>
    </location>
</feature>
<dbReference type="EMBL" id="GBRH01260634">
    <property type="protein sequence ID" value="JAD37261.1"/>
    <property type="molecule type" value="Transcribed_RNA"/>
</dbReference>
<organism evidence="2">
    <name type="scientific">Arundo donax</name>
    <name type="common">Giant reed</name>
    <name type="synonym">Donax arundinaceus</name>
    <dbReference type="NCBI Taxonomy" id="35708"/>
    <lineage>
        <taxon>Eukaryota</taxon>
        <taxon>Viridiplantae</taxon>
        <taxon>Streptophyta</taxon>
        <taxon>Embryophyta</taxon>
        <taxon>Tracheophyta</taxon>
        <taxon>Spermatophyta</taxon>
        <taxon>Magnoliopsida</taxon>
        <taxon>Liliopsida</taxon>
        <taxon>Poales</taxon>
        <taxon>Poaceae</taxon>
        <taxon>PACMAD clade</taxon>
        <taxon>Arundinoideae</taxon>
        <taxon>Arundineae</taxon>
        <taxon>Arundo</taxon>
    </lineage>
</organism>
<reference evidence="2" key="2">
    <citation type="journal article" date="2015" name="Data Brief">
        <title>Shoot transcriptome of the giant reed, Arundo donax.</title>
        <authorList>
            <person name="Barrero R.A."/>
            <person name="Guerrero F.D."/>
            <person name="Moolhuijzen P."/>
            <person name="Goolsby J.A."/>
            <person name="Tidwell J."/>
            <person name="Bellgard S.E."/>
            <person name="Bellgard M.I."/>
        </authorList>
    </citation>
    <scope>NUCLEOTIDE SEQUENCE</scope>
    <source>
        <tissue evidence="2">Shoot tissue taken approximately 20 cm above the soil surface</tissue>
    </source>
</reference>
<name>A0A0A8ZEM2_ARUDO</name>
<feature type="compositionally biased region" description="Basic and acidic residues" evidence="1">
    <location>
        <begin position="45"/>
        <end position="57"/>
    </location>
</feature>
<accession>A0A0A8ZEM2</accession>
<proteinExistence type="predicted"/>
<sequence>MTQTNLTPKNECCSLTYSLLPIDHKQLELPLESDSPNHELSFSTKIEKQKDKNQYSP</sequence>
<reference evidence="2" key="1">
    <citation type="submission" date="2014-09" db="EMBL/GenBank/DDBJ databases">
        <authorList>
            <person name="Magalhaes I.L.F."/>
            <person name="Oliveira U."/>
            <person name="Santos F.R."/>
            <person name="Vidigal T.H.D.A."/>
            <person name="Brescovit A.D."/>
            <person name="Santos A.J."/>
        </authorList>
    </citation>
    <scope>NUCLEOTIDE SEQUENCE</scope>
    <source>
        <tissue evidence="2">Shoot tissue taken approximately 20 cm above the soil surface</tissue>
    </source>
</reference>
<protein>
    <submittedName>
        <fullName evidence="2">Uncharacterized protein</fullName>
    </submittedName>
</protein>
<evidence type="ECO:0000256" key="1">
    <source>
        <dbReference type="SAM" id="MobiDB-lite"/>
    </source>
</evidence>